<keyword evidence="2" id="KW-1133">Transmembrane helix</keyword>
<name>A0ABX2AHJ7_9PROT</name>
<evidence type="ECO:0000256" key="2">
    <source>
        <dbReference type="SAM" id="Phobius"/>
    </source>
</evidence>
<keyword evidence="2" id="KW-0812">Transmembrane</keyword>
<feature type="region of interest" description="Disordered" evidence="1">
    <location>
        <begin position="1"/>
        <end position="25"/>
    </location>
</feature>
<dbReference type="Proteomes" id="UP000623090">
    <property type="component" value="Unassembled WGS sequence"/>
</dbReference>
<keyword evidence="4" id="KW-1185">Reference proteome</keyword>
<evidence type="ECO:0008006" key="5">
    <source>
        <dbReference type="Google" id="ProtNLM"/>
    </source>
</evidence>
<comment type="caution">
    <text evidence="3">The sequence shown here is derived from an EMBL/GenBank/DDBJ whole genome shotgun (WGS) entry which is preliminary data.</text>
</comment>
<keyword evidence="2" id="KW-0472">Membrane</keyword>
<evidence type="ECO:0000313" key="4">
    <source>
        <dbReference type="Proteomes" id="UP000623090"/>
    </source>
</evidence>
<gene>
    <name evidence="3" type="ORF">HNW77_15845</name>
</gene>
<proteinExistence type="predicted"/>
<feature type="compositionally biased region" description="Pro residues" evidence="1">
    <location>
        <begin position="7"/>
        <end position="23"/>
    </location>
</feature>
<accession>A0ABX2AHJ7</accession>
<feature type="transmembrane region" description="Helical" evidence="2">
    <location>
        <begin position="37"/>
        <end position="58"/>
    </location>
</feature>
<sequence length="1117" mass="118584">MTQPGQAAPPPGSTQPGPPPAPRPTRVRRAVLAAGRVVVWLVLLCITLPAVLLLVLTLRLSAGPLEVTPVVRLFMPLPVAHGRRHEDIIGSLSAEHVRLGWNAMHEGLRAPFVIWVENVRIARRDGHVADTLRRGRITLDTPALAHGIVRILELSVSHGRLQLARSHEGKIGLDLGPDTPYPAHKPAEESPLDMTALRQAVVSDTHVQFTDRMTGRNWRLGEADARLKVVNDTGQKGVEGDVRLGLEGNGERLVLHGQGTHAGPRHVDWTLVLDPISPAAFAPGQKEVAPLDLPVGGQLQVAFRDGGQGQGFLMPRDFTLHLDAGNGQVTTRKAGQFLVGEGAADLVGSLGPGPANAPLDGPLKVALRNLELHLRAPGHADDDGSGPTLNATAALSAASLLKPAHVQLDVGAHARALEFETLGAFWPPAAMKGARRWVTENIPHGHVRQLQVNMGLTSHKGWGGLDLASLGGTIDADAMELHWLSPIPPLHNMDAHLTFDGPDEIMIHFGHAYQLVDLAGRHVDATGTGRIEVGPGSMRITGLNEKVQVGDINVTLLGNARDVLALLAEPRLNVLSRHPMSFTHPSGRANVSLHIALPLDAHVRLDQIDLRSHTDLAQVHLGNVVVGRPLDNGTLGIDATTNGLLLQGTGVLAGIPSSVIYTMDFRSGPMVHAVESASLQGHVTPEGVKRAGFEMGEHFSGSALLDVDYDRYVGGKAQVNIDLDLDRAALAIPIWSKKAGQEANASVELDLDHGQIAGIENMRAVGPDLLIDGHAETAGGVTRRLVLRGFRIGRSVGNASVVLPQRENDPIGVNVAAKVLDLSPLVSFQTAPDSTAASKVAAHQGDGGGYHMPEMATGRVNGPPGRRWDLNVDARTLYYGPTDTLTNVHSHLETNGVRLTRGVLTVEGPVPAQAHLTQQGNARLLDVHVASLGDLLHDMKVTDEMQGGVTDITGQFDDSSATAPFSGTVHMGPFKLRNVPAVVRLANNASIYGWLRAPHAPGMQIEQLNAPVKMDEGDIHISDGLVSNASLGATVSGEVNLEKKSLNLDGTIIPAFAVNAAPGHLPGLLGWLFSPEKNGGVLSATYQVTGPMANPAVHVNPYAMLLPGFLRNLMHVH</sequence>
<reference evidence="3 4" key="1">
    <citation type="journal article" date="2020" name="Microorganisms">
        <title>Description of Komagataeibacter melaceti sp. nov. and Komagataeibacter melomenusus sp. nov. Isolated from Apple Cider Vinegar.</title>
        <authorList>
            <person name="Maric L."/>
            <person name="Cleenwerck I."/>
            <person name="Accetto T."/>
            <person name="Vandamme P."/>
            <person name="Trcek J."/>
        </authorList>
    </citation>
    <scope>NUCLEOTIDE SEQUENCE [LARGE SCALE GENOMIC DNA]</scope>
    <source>
        <strain evidence="3 4">AV436</strain>
    </source>
</reference>
<evidence type="ECO:0000256" key="1">
    <source>
        <dbReference type="SAM" id="MobiDB-lite"/>
    </source>
</evidence>
<protein>
    <recommendedName>
        <fullName evidence="5">AsmA-like C-terminal domain-containing protein</fullName>
    </recommendedName>
</protein>
<evidence type="ECO:0000313" key="3">
    <source>
        <dbReference type="EMBL" id="NPC67818.1"/>
    </source>
</evidence>
<dbReference type="EMBL" id="JABJWC010000063">
    <property type="protein sequence ID" value="NPC67818.1"/>
    <property type="molecule type" value="Genomic_DNA"/>
</dbReference>
<organism evidence="3 4">
    <name type="scientific">Komagataeibacter melomenusus</name>
    <dbReference type="NCBI Taxonomy" id="2766578"/>
    <lineage>
        <taxon>Bacteria</taxon>
        <taxon>Pseudomonadati</taxon>
        <taxon>Pseudomonadota</taxon>
        <taxon>Alphaproteobacteria</taxon>
        <taxon>Acetobacterales</taxon>
        <taxon>Acetobacteraceae</taxon>
        <taxon>Komagataeibacter</taxon>
    </lineage>
</organism>
<dbReference type="RefSeq" id="WP_172158934.1">
    <property type="nucleotide sequence ID" value="NZ_JABJWC010000063.1"/>
</dbReference>